<proteinExistence type="predicted"/>
<evidence type="ECO:0000256" key="1">
    <source>
        <dbReference type="SAM" id="Coils"/>
    </source>
</evidence>
<feature type="region of interest" description="Disordered" evidence="2">
    <location>
        <begin position="242"/>
        <end position="267"/>
    </location>
</feature>
<evidence type="ECO:0000313" key="4">
    <source>
        <dbReference type="Proteomes" id="UP000244855"/>
    </source>
</evidence>
<evidence type="ECO:0000313" key="3">
    <source>
        <dbReference type="EMBL" id="PVH99842.1"/>
    </source>
</evidence>
<feature type="coiled-coil region" evidence="1">
    <location>
        <begin position="341"/>
        <end position="375"/>
    </location>
</feature>
<gene>
    <name evidence="3" type="ORF">DM02DRAFT_614741</name>
</gene>
<organism evidence="3 4">
    <name type="scientific">Periconia macrospinosa</name>
    <dbReference type="NCBI Taxonomy" id="97972"/>
    <lineage>
        <taxon>Eukaryota</taxon>
        <taxon>Fungi</taxon>
        <taxon>Dikarya</taxon>
        <taxon>Ascomycota</taxon>
        <taxon>Pezizomycotina</taxon>
        <taxon>Dothideomycetes</taxon>
        <taxon>Pleosporomycetidae</taxon>
        <taxon>Pleosporales</taxon>
        <taxon>Massarineae</taxon>
        <taxon>Periconiaceae</taxon>
        <taxon>Periconia</taxon>
    </lineage>
</organism>
<feature type="region of interest" description="Disordered" evidence="2">
    <location>
        <begin position="1"/>
        <end position="53"/>
    </location>
</feature>
<evidence type="ECO:0000256" key="2">
    <source>
        <dbReference type="SAM" id="MobiDB-lite"/>
    </source>
</evidence>
<keyword evidence="4" id="KW-1185">Reference proteome</keyword>
<dbReference type="AlphaFoldDB" id="A0A2V1DNQ3"/>
<feature type="region of interest" description="Disordered" evidence="2">
    <location>
        <begin position="183"/>
        <end position="210"/>
    </location>
</feature>
<protein>
    <submittedName>
        <fullName evidence="3">Uncharacterized protein</fullName>
    </submittedName>
</protein>
<accession>A0A2V1DNQ3</accession>
<dbReference type="EMBL" id="KZ805384">
    <property type="protein sequence ID" value="PVH99842.1"/>
    <property type="molecule type" value="Genomic_DNA"/>
</dbReference>
<feature type="compositionally biased region" description="Basic and acidic residues" evidence="2">
    <location>
        <begin position="184"/>
        <end position="210"/>
    </location>
</feature>
<sequence length="410" mass="46313">MTANSATAKPSDATCIPHQTPVPLLSGPNHTTHWSMDTSEPSEDENDLSYIGSESDASVWRCADSGDESTEDGFDNSDREIPKSEAAALFREMNIYLEEMREGGNTRNSLISPPSTLSSTASDEFLLEASRKRFGLALEEAAQTDELPGQKESTERYQDLCEKSQRAVEEVEKEFNNLMSENASLKEKVQKQNEELSTHTKVSQRDCDTKDLYEKSQQTVEVLQKDIAFLRITVKTLETENASLKESTQSPEDTPAAEKQRQQSLQDCRKEYRKRLDTANARLTELSAKESILQESLQSAQDALVNEKVRTRELEIRLEERSAALAISYPKPSEPEETKVEKSLREELEKCRFLVKQQEEKIEKLNDDNVGFRVANTSLEVQLKENKAAKEEALALHKRNADLVAQLRFS</sequence>
<dbReference type="Proteomes" id="UP000244855">
    <property type="component" value="Unassembled WGS sequence"/>
</dbReference>
<dbReference type="OrthoDB" id="3794928at2759"/>
<name>A0A2V1DNQ3_9PLEO</name>
<keyword evidence="1" id="KW-0175">Coiled coil</keyword>
<feature type="compositionally biased region" description="Polar residues" evidence="2">
    <location>
        <begin position="242"/>
        <end position="252"/>
    </location>
</feature>
<feature type="compositionally biased region" description="Polar residues" evidence="2">
    <location>
        <begin position="28"/>
        <end position="39"/>
    </location>
</feature>
<reference evidence="3 4" key="1">
    <citation type="journal article" date="2018" name="Sci. Rep.">
        <title>Comparative genomics provides insights into the lifestyle and reveals functional heterogeneity of dark septate endophytic fungi.</title>
        <authorList>
            <person name="Knapp D.G."/>
            <person name="Nemeth J.B."/>
            <person name="Barry K."/>
            <person name="Hainaut M."/>
            <person name="Henrissat B."/>
            <person name="Johnson J."/>
            <person name="Kuo A."/>
            <person name="Lim J.H.P."/>
            <person name="Lipzen A."/>
            <person name="Nolan M."/>
            <person name="Ohm R.A."/>
            <person name="Tamas L."/>
            <person name="Grigoriev I.V."/>
            <person name="Spatafora J.W."/>
            <person name="Nagy L.G."/>
            <person name="Kovacs G.M."/>
        </authorList>
    </citation>
    <scope>NUCLEOTIDE SEQUENCE [LARGE SCALE GENOMIC DNA]</scope>
    <source>
        <strain evidence="3 4">DSE2036</strain>
    </source>
</reference>
<feature type="compositionally biased region" description="Basic and acidic residues" evidence="2">
    <location>
        <begin position="256"/>
        <end position="267"/>
    </location>
</feature>